<dbReference type="InterPro" id="IPR011765">
    <property type="entry name" value="Pept_M16_N"/>
</dbReference>
<dbReference type="GO" id="GO:0004222">
    <property type="term" value="F:metalloendopeptidase activity"/>
    <property type="evidence" value="ECO:0000318"/>
    <property type="project" value="GO_Central"/>
</dbReference>
<evidence type="ECO:0000313" key="18">
    <source>
        <dbReference type="EMBL" id="EDV29727.1"/>
    </source>
</evidence>
<dbReference type="STRING" id="10228.B3RIC4"/>
<dbReference type="PROSITE" id="PS00143">
    <property type="entry name" value="INSULINASE"/>
    <property type="match status" value="1"/>
</dbReference>
<evidence type="ECO:0000256" key="10">
    <source>
        <dbReference type="ARBA" id="ARBA00022833"/>
    </source>
</evidence>
<dbReference type="InterPro" id="IPR001431">
    <property type="entry name" value="Pept_M16_Zn_BS"/>
</dbReference>
<accession>B3RIC4</accession>
<keyword evidence="10" id="KW-0862">Zinc</keyword>
<dbReference type="InParanoid" id="B3RIC4"/>
<dbReference type="HOGENOM" id="CLU_009902_4_0_1"/>
<dbReference type="PANTHER" id="PTHR11851:SF149">
    <property type="entry name" value="GH01077P"/>
    <property type="match status" value="1"/>
</dbReference>
<organism evidence="18 19">
    <name type="scientific">Trichoplax adhaerens</name>
    <name type="common">Trichoplax reptans</name>
    <dbReference type="NCBI Taxonomy" id="10228"/>
    <lineage>
        <taxon>Eukaryota</taxon>
        <taxon>Metazoa</taxon>
        <taxon>Placozoa</taxon>
        <taxon>Uniplacotomia</taxon>
        <taxon>Trichoplacea</taxon>
        <taxon>Trichoplacidae</taxon>
        <taxon>Trichoplax</taxon>
    </lineage>
</organism>
<keyword evidence="13" id="KW-0496">Mitochondrion</keyword>
<evidence type="ECO:0000256" key="15">
    <source>
        <dbReference type="RuleBase" id="RU004447"/>
    </source>
</evidence>
<dbReference type="InterPro" id="IPR050361">
    <property type="entry name" value="MPP/UQCRC_Complex"/>
</dbReference>
<sequence length="473" mass="52965">MAQDIGKIDITERTRSIFGSRLQSSIASPVFSYQQSLENVPETLVTTIDNGLRIASEDSGSLTATIGLWIDAGSRFENDDTNGVAHFLEHMIFKGTKRRSQLALEVEIENMGGHLNAYTSREMTVYFAKVLSKDIPKAVEILADIVQNPLLGEAEMERERGVILREMQEVDTQTDEVVFDHLHSTAYQGTNLARTILGPSKNIRSITRDDLLDYISTHYTAPRIVLAGAGGVKHDDLLRLAEQNFKNIPTASDKFSGLTHCRYTGSEILVRDDNMPLAHIAIAVEGCGWTHPDYFPLLVANAIIGNWDRSFASGQNSGSRLARIVRENDLAHSYMSFNTCYTDTGLWGAYFVTDRMKIDDMVFSLQKEWMRVCTGITENEVKRAKNMLKTTLFQQLDGSTQICEDIGRQILTYGRRIPLAEVDARIEQVTAGVIKSVASKYIYDQCPAVAAVGPIEQLPDYNRIRSGMYWLRM</sequence>
<dbReference type="FunFam" id="3.30.830.10:FF:000002">
    <property type="entry name" value="Mitochondrial-processing peptidase subunit beta"/>
    <property type="match status" value="1"/>
</dbReference>
<dbReference type="KEGG" id="tad:TRIADDRAFT_63547"/>
<dbReference type="GO" id="GO:0006627">
    <property type="term" value="P:protein processing involved in protein targeting to mitochondrion"/>
    <property type="evidence" value="ECO:0000318"/>
    <property type="project" value="GO_Central"/>
</dbReference>
<dbReference type="EC" id="3.4.24.64" evidence="5"/>
<keyword evidence="11" id="KW-0809">Transit peptide</keyword>
<evidence type="ECO:0000256" key="12">
    <source>
        <dbReference type="ARBA" id="ARBA00023049"/>
    </source>
</evidence>
<name>B3RIC4_TRIAD</name>
<dbReference type="MEROPS" id="M16.973"/>
<evidence type="ECO:0000256" key="8">
    <source>
        <dbReference type="ARBA" id="ARBA00022723"/>
    </source>
</evidence>
<dbReference type="Proteomes" id="UP000009022">
    <property type="component" value="Unassembled WGS sequence"/>
</dbReference>
<keyword evidence="19" id="KW-1185">Reference proteome</keyword>
<evidence type="ECO:0000259" key="16">
    <source>
        <dbReference type="Pfam" id="PF00675"/>
    </source>
</evidence>
<gene>
    <name evidence="18" type="ORF">TRIADDRAFT_63547</name>
</gene>
<dbReference type="Gene3D" id="3.30.830.10">
    <property type="entry name" value="Metalloenzyme, LuxS/M16 peptidase-like"/>
    <property type="match status" value="2"/>
</dbReference>
<proteinExistence type="inferred from homology"/>
<comment type="catalytic activity">
    <reaction evidence="1">
        <text>Release of N-terminal transit peptides from precursor proteins imported into the mitochondrion, typically with Arg in position P2.</text>
        <dbReference type="EC" id="3.4.24.64"/>
    </reaction>
</comment>
<evidence type="ECO:0000256" key="11">
    <source>
        <dbReference type="ARBA" id="ARBA00022946"/>
    </source>
</evidence>
<keyword evidence="7" id="KW-0645">Protease</keyword>
<dbReference type="PhylomeDB" id="B3RIC4"/>
<keyword evidence="9" id="KW-0378">Hydrolase</keyword>
<dbReference type="GO" id="GO:0005759">
    <property type="term" value="C:mitochondrial matrix"/>
    <property type="evidence" value="ECO:0007669"/>
    <property type="project" value="UniProtKB-ARBA"/>
</dbReference>
<dbReference type="GO" id="GO:0005739">
    <property type="term" value="C:mitochondrion"/>
    <property type="evidence" value="ECO:0000318"/>
    <property type="project" value="GO_Central"/>
</dbReference>
<comment type="cofactor">
    <cofactor evidence="2">
        <name>Zn(2+)</name>
        <dbReference type="ChEBI" id="CHEBI:29105"/>
    </cofactor>
</comment>
<feature type="domain" description="Peptidase M16 N-terminal" evidence="16">
    <location>
        <begin position="53"/>
        <end position="199"/>
    </location>
</feature>
<evidence type="ECO:0000313" key="19">
    <source>
        <dbReference type="Proteomes" id="UP000009022"/>
    </source>
</evidence>
<evidence type="ECO:0000256" key="7">
    <source>
        <dbReference type="ARBA" id="ARBA00022670"/>
    </source>
</evidence>
<dbReference type="OMA" id="IDVVCDM"/>
<evidence type="ECO:0000256" key="14">
    <source>
        <dbReference type="ARBA" id="ARBA00031018"/>
    </source>
</evidence>
<dbReference type="GO" id="GO:0046872">
    <property type="term" value="F:metal ion binding"/>
    <property type="evidence" value="ECO:0007669"/>
    <property type="project" value="UniProtKB-KW"/>
</dbReference>
<keyword evidence="12" id="KW-0482">Metalloprotease</keyword>
<evidence type="ECO:0000256" key="5">
    <source>
        <dbReference type="ARBA" id="ARBA00012299"/>
    </source>
</evidence>
<evidence type="ECO:0000256" key="4">
    <source>
        <dbReference type="ARBA" id="ARBA00007261"/>
    </source>
</evidence>
<protein>
    <recommendedName>
        <fullName evidence="6">Mitochondrial-processing peptidase subunit beta</fullName>
        <ecNumber evidence="5">3.4.24.64</ecNumber>
    </recommendedName>
    <alternativeName>
        <fullName evidence="14">Beta-MPP</fullName>
    </alternativeName>
</protein>
<dbReference type="AlphaFoldDB" id="B3RIC4"/>
<dbReference type="RefSeq" id="XP_002108929.1">
    <property type="nucleotide sequence ID" value="XM_002108893.1"/>
</dbReference>
<dbReference type="Pfam" id="PF00675">
    <property type="entry name" value="Peptidase_M16"/>
    <property type="match status" value="1"/>
</dbReference>
<evidence type="ECO:0000256" key="1">
    <source>
        <dbReference type="ARBA" id="ARBA00001098"/>
    </source>
</evidence>
<keyword evidence="8" id="KW-0479">Metal-binding</keyword>
<dbReference type="CTD" id="6749412"/>
<dbReference type="EMBL" id="DS985241">
    <property type="protein sequence ID" value="EDV29727.1"/>
    <property type="molecule type" value="Genomic_DNA"/>
</dbReference>
<evidence type="ECO:0000256" key="2">
    <source>
        <dbReference type="ARBA" id="ARBA00001947"/>
    </source>
</evidence>
<dbReference type="InterPro" id="IPR011249">
    <property type="entry name" value="Metalloenz_LuxS/M16"/>
</dbReference>
<evidence type="ECO:0000256" key="9">
    <source>
        <dbReference type="ARBA" id="ARBA00022801"/>
    </source>
</evidence>
<dbReference type="FunFam" id="3.30.830.10:FF:000001">
    <property type="entry name" value="Mitochondrial-processing peptidase subunit beta, mitochondrial"/>
    <property type="match status" value="1"/>
</dbReference>
<evidence type="ECO:0000256" key="3">
    <source>
        <dbReference type="ARBA" id="ARBA00004173"/>
    </source>
</evidence>
<evidence type="ECO:0000256" key="13">
    <source>
        <dbReference type="ARBA" id="ARBA00023128"/>
    </source>
</evidence>
<dbReference type="OrthoDB" id="10251424at2759"/>
<dbReference type="InterPro" id="IPR007863">
    <property type="entry name" value="Peptidase_M16_C"/>
</dbReference>
<evidence type="ECO:0000256" key="6">
    <source>
        <dbReference type="ARBA" id="ARBA00020510"/>
    </source>
</evidence>
<dbReference type="GeneID" id="6749412"/>
<comment type="subcellular location">
    <subcellularLocation>
        <location evidence="3">Mitochondrion</location>
    </subcellularLocation>
</comment>
<dbReference type="PANTHER" id="PTHR11851">
    <property type="entry name" value="METALLOPROTEASE"/>
    <property type="match status" value="1"/>
</dbReference>
<dbReference type="SUPFAM" id="SSF63411">
    <property type="entry name" value="LuxS/MPP-like metallohydrolase"/>
    <property type="match status" value="2"/>
</dbReference>
<reference evidence="18 19" key="1">
    <citation type="journal article" date="2008" name="Nature">
        <title>The Trichoplax genome and the nature of placozoans.</title>
        <authorList>
            <person name="Srivastava M."/>
            <person name="Begovic E."/>
            <person name="Chapman J."/>
            <person name="Putnam N.H."/>
            <person name="Hellsten U."/>
            <person name="Kawashima T."/>
            <person name="Kuo A."/>
            <person name="Mitros T."/>
            <person name="Salamov A."/>
            <person name="Carpenter M.L."/>
            <person name="Signorovitch A.Y."/>
            <person name="Moreno M.A."/>
            <person name="Kamm K."/>
            <person name="Grimwood J."/>
            <person name="Schmutz J."/>
            <person name="Shapiro H."/>
            <person name="Grigoriev I.V."/>
            <person name="Buss L.W."/>
            <person name="Schierwater B."/>
            <person name="Dellaporta S.L."/>
            <person name="Rokhsar D.S."/>
        </authorList>
    </citation>
    <scope>NUCLEOTIDE SEQUENCE [LARGE SCALE GENOMIC DNA]</scope>
    <source>
        <strain evidence="18 19">Grell-BS-1999</strain>
    </source>
</reference>
<dbReference type="Pfam" id="PF05193">
    <property type="entry name" value="Peptidase_M16_C"/>
    <property type="match status" value="1"/>
</dbReference>
<dbReference type="eggNOG" id="KOG0960">
    <property type="taxonomic scope" value="Eukaryota"/>
</dbReference>
<feature type="domain" description="Peptidase M16 C-terminal" evidence="17">
    <location>
        <begin position="205"/>
        <end position="388"/>
    </location>
</feature>
<evidence type="ECO:0000259" key="17">
    <source>
        <dbReference type="Pfam" id="PF05193"/>
    </source>
</evidence>
<comment type="similarity">
    <text evidence="4 15">Belongs to the peptidase M16 family.</text>
</comment>
<dbReference type="FunCoup" id="B3RIC4">
    <property type="interactions" value="2266"/>
</dbReference>